<dbReference type="SUPFAM" id="SSF48208">
    <property type="entry name" value="Six-hairpin glycosidases"/>
    <property type="match status" value="1"/>
</dbReference>
<evidence type="ECO:0000259" key="2">
    <source>
        <dbReference type="Pfam" id="PF18961"/>
    </source>
</evidence>
<dbReference type="Gene3D" id="2.70.98.50">
    <property type="entry name" value="putative glycoside hydrolase family protein from bacillus halodurans"/>
    <property type="match status" value="1"/>
</dbReference>
<dbReference type="Pfam" id="PF18961">
    <property type="entry name" value="DUF5703_N"/>
    <property type="match status" value="1"/>
</dbReference>
<dbReference type="EMBL" id="DTKL01000032">
    <property type="protein sequence ID" value="HGY94170.1"/>
    <property type="molecule type" value="Genomic_DNA"/>
</dbReference>
<evidence type="ECO:0000256" key="1">
    <source>
        <dbReference type="SAM" id="SignalP"/>
    </source>
</evidence>
<name>A0A7V5CTI7_9BACT</name>
<feature type="chain" id="PRO_5031487975" description="DUF5703 domain-containing protein" evidence="1">
    <location>
        <begin position="21"/>
        <end position="766"/>
    </location>
</feature>
<keyword evidence="1" id="KW-0732">Signal</keyword>
<dbReference type="Gene3D" id="1.50.10.10">
    <property type="match status" value="1"/>
</dbReference>
<sequence length="766" mass="85629">MPLRLTLLCCFLALCIAAAAQTPPTGAQIAAQNDVTWHSPGANENDSMPLGNGSLGANVWTESNGDLVLLVSSPDAWTGMDKLVKLNRVRLHLTPNPFAGSKEFTQTLRLEDGSLQISAGHNKLRVWIDANHPAIHVQGHTTRPVKLRVSLETWRRNQSIKEAAAEAAGMLQLGGDHYPVTFHADTILPARPHSIAWYHYNTQSIYPTVLRAQHLSPLLGRFPDPLMHRCFGTLITGTGLRSQNNRTLTSGPRRNFRVDVVARVDTQPTSPEAWQTQLYHSLLTANPAHLSAAWAAHKRWWRSFWNRAWIQVTGGKQAQQVTQGFLMQRYMMAASSRGQLPVKFNGGIFTVGHDMPRGVPSTSQNHNPDYRAWGNAYWNQNNRLLYWPLLATGDNDLLKPWFRMYTSDLAFEKARTELYTHHAGASYPETMFFWGTPGMFDFGWNNPTDQIESRWQRYHIQGSLEVLSQMLDEYQNTGNMAFAKSSIVPLASAVVTYYALQWPLGPNGKFLMSPTQSLETYQLTAVDPTPDIAGLRSVLPRLLALPASITTPQQRAFWTRTLHEVPAIPVGRTAANGKIPPHGIGAQSGKRIILPALDYGPPRNVENPELYSVFPYHLYGVGKPHLRLARNTFRARLFPQDTCWGQDGTEAAALGLTSEAQRAVTAEFTDYGNQRFQWFWQPGHDWIPDLDNGGSGMITLEEMLLQPDGRKLLLLPAWPANWSADFKLHAPFETTVEGRVVQGQLVQLTVSPKSRAKDVVVVSRKQ</sequence>
<reference evidence="3" key="1">
    <citation type="journal article" date="2020" name="mSystems">
        <title>Genome- and Community-Level Interaction Insights into Carbon Utilization and Element Cycling Functions of Hydrothermarchaeota in Hydrothermal Sediment.</title>
        <authorList>
            <person name="Zhou Z."/>
            <person name="Liu Y."/>
            <person name="Xu W."/>
            <person name="Pan J."/>
            <person name="Luo Z.H."/>
            <person name="Li M."/>
        </authorList>
    </citation>
    <scope>NUCLEOTIDE SEQUENCE [LARGE SCALE GENOMIC DNA]</scope>
    <source>
        <strain evidence="3">SpSt-855</strain>
    </source>
</reference>
<accession>A0A7V5CTI7</accession>
<dbReference type="InterPro" id="IPR008928">
    <property type="entry name" value="6-hairpin_glycosidase_sf"/>
</dbReference>
<dbReference type="InterPro" id="IPR012341">
    <property type="entry name" value="6hp_glycosidase-like_sf"/>
</dbReference>
<evidence type="ECO:0000313" key="3">
    <source>
        <dbReference type="EMBL" id="HGY94170.1"/>
    </source>
</evidence>
<proteinExistence type="predicted"/>
<dbReference type="AlphaFoldDB" id="A0A7V5CTI7"/>
<feature type="signal peptide" evidence="1">
    <location>
        <begin position="1"/>
        <end position="20"/>
    </location>
</feature>
<gene>
    <name evidence="3" type="ORF">ENW50_05730</name>
</gene>
<organism evidence="3">
    <name type="scientific">Acidobacterium capsulatum</name>
    <dbReference type="NCBI Taxonomy" id="33075"/>
    <lineage>
        <taxon>Bacteria</taxon>
        <taxon>Pseudomonadati</taxon>
        <taxon>Acidobacteriota</taxon>
        <taxon>Terriglobia</taxon>
        <taxon>Terriglobales</taxon>
        <taxon>Acidobacteriaceae</taxon>
        <taxon>Acidobacterium</taxon>
    </lineage>
</organism>
<feature type="domain" description="DUF5703" evidence="2">
    <location>
        <begin position="36"/>
        <end position="310"/>
    </location>
</feature>
<comment type="caution">
    <text evidence="3">The sequence shown here is derived from an EMBL/GenBank/DDBJ whole genome shotgun (WGS) entry which is preliminary data.</text>
</comment>
<dbReference type="InterPro" id="IPR043757">
    <property type="entry name" value="DUF5703_N"/>
</dbReference>
<protein>
    <recommendedName>
        <fullName evidence="2">DUF5703 domain-containing protein</fullName>
    </recommendedName>
</protein>
<dbReference type="GO" id="GO:0005975">
    <property type="term" value="P:carbohydrate metabolic process"/>
    <property type="evidence" value="ECO:0007669"/>
    <property type="project" value="InterPro"/>
</dbReference>